<dbReference type="OrthoDB" id="10258297at2759"/>
<dbReference type="STRING" id="135651.G0MRF4"/>
<dbReference type="Proteomes" id="UP000008068">
    <property type="component" value="Unassembled WGS sequence"/>
</dbReference>
<evidence type="ECO:0000256" key="3">
    <source>
        <dbReference type="ARBA" id="ARBA00014160"/>
    </source>
</evidence>
<keyword evidence="4" id="KW-0808">Transferase</keyword>
<dbReference type="Pfam" id="PF23659">
    <property type="entry name" value="UFL1"/>
    <property type="match status" value="1"/>
</dbReference>
<evidence type="ECO:0000256" key="2">
    <source>
        <dbReference type="ARBA" id="ARBA00010789"/>
    </source>
</evidence>
<dbReference type="InParanoid" id="G0MRF4"/>
<keyword evidence="5" id="KW-0833">Ubl conjugation pathway</keyword>
<evidence type="ECO:0000256" key="4">
    <source>
        <dbReference type="ARBA" id="ARBA00022679"/>
    </source>
</evidence>
<dbReference type="PANTHER" id="PTHR31057">
    <property type="entry name" value="E3 UFM1-PROTEIN LIGASE 1"/>
    <property type="match status" value="1"/>
</dbReference>
<accession>G0MRF4</accession>
<dbReference type="GO" id="GO:1990592">
    <property type="term" value="P:protein K69-linked ufmylation"/>
    <property type="evidence" value="ECO:0007669"/>
    <property type="project" value="TreeGrafter"/>
</dbReference>
<dbReference type="FunCoup" id="G0MRF4">
    <property type="interactions" value="3343"/>
</dbReference>
<feature type="region of interest" description="Disordered" evidence="7">
    <location>
        <begin position="386"/>
        <end position="449"/>
    </location>
</feature>
<dbReference type="InterPro" id="IPR056580">
    <property type="entry name" value="Ufl1_dom"/>
</dbReference>
<dbReference type="PANTHER" id="PTHR31057:SF0">
    <property type="entry name" value="E3 UFM1-PROTEIN LIGASE 1"/>
    <property type="match status" value="1"/>
</dbReference>
<evidence type="ECO:0000256" key="6">
    <source>
        <dbReference type="ARBA" id="ARBA00030452"/>
    </source>
</evidence>
<keyword evidence="12" id="KW-1185">Reference proteome</keyword>
<dbReference type="InterPro" id="IPR056761">
    <property type="entry name" value="Ufl1-like_C"/>
</dbReference>
<proteinExistence type="inferred from homology"/>
<dbReference type="GO" id="GO:0005789">
    <property type="term" value="C:endoplasmic reticulum membrane"/>
    <property type="evidence" value="ECO:0007669"/>
    <property type="project" value="TreeGrafter"/>
</dbReference>
<dbReference type="EMBL" id="GL379808">
    <property type="protein sequence ID" value="EGT42012.1"/>
    <property type="molecule type" value="Genomic_DNA"/>
</dbReference>
<gene>
    <name evidence="11" type="ORF">CAEBREN_08370</name>
</gene>
<evidence type="ECO:0000313" key="12">
    <source>
        <dbReference type="Proteomes" id="UP000008068"/>
    </source>
</evidence>
<evidence type="ECO:0000259" key="8">
    <source>
        <dbReference type="Pfam" id="PF09743"/>
    </source>
</evidence>
<reference evidence="12" key="1">
    <citation type="submission" date="2011-07" db="EMBL/GenBank/DDBJ databases">
        <authorList>
            <consortium name="Caenorhabditis brenneri Sequencing and Analysis Consortium"/>
            <person name="Wilson R.K."/>
        </authorList>
    </citation>
    <scope>NUCLEOTIDE SEQUENCE [LARGE SCALE GENOMIC DNA]</scope>
    <source>
        <strain evidence="12">PB2801</strain>
    </source>
</reference>
<name>G0MRF4_CAEBE</name>
<dbReference type="GO" id="GO:0034976">
    <property type="term" value="P:response to endoplasmic reticulum stress"/>
    <property type="evidence" value="ECO:0007669"/>
    <property type="project" value="TreeGrafter"/>
</dbReference>
<dbReference type="InterPro" id="IPR056579">
    <property type="entry name" value="Ufl1_N"/>
</dbReference>
<feature type="domain" description="E3 UFM1-protein ligase 1-like" evidence="9">
    <location>
        <begin position="513"/>
        <end position="630"/>
    </location>
</feature>
<organism evidence="12">
    <name type="scientific">Caenorhabditis brenneri</name>
    <name type="common">Nematode worm</name>
    <dbReference type="NCBI Taxonomy" id="135651"/>
    <lineage>
        <taxon>Eukaryota</taxon>
        <taxon>Metazoa</taxon>
        <taxon>Ecdysozoa</taxon>
        <taxon>Nematoda</taxon>
        <taxon>Chromadorea</taxon>
        <taxon>Rhabditida</taxon>
        <taxon>Rhabditina</taxon>
        <taxon>Rhabditomorpha</taxon>
        <taxon>Rhabditoidea</taxon>
        <taxon>Rhabditidae</taxon>
        <taxon>Peloderinae</taxon>
        <taxon>Caenorhabditis</taxon>
    </lineage>
</organism>
<feature type="compositionally biased region" description="Low complexity" evidence="7">
    <location>
        <begin position="429"/>
        <end position="449"/>
    </location>
</feature>
<dbReference type="Pfam" id="PF09743">
    <property type="entry name" value="E3_UFM1_ligase"/>
    <property type="match status" value="1"/>
</dbReference>
<evidence type="ECO:0000313" key="11">
    <source>
        <dbReference type="EMBL" id="EGT42012.1"/>
    </source>
</evidence>
<feature type="domain" description="E3 UFM1-protein ligase-like C-terminal" evidence="10">
    <location>
        <begin position="645"/>
        <end position="724"/>
    </location>
</feature>
<sequence length="737" mass="81612">MTSWADIQKLASDLQRVQLSQSSKKLSEVNCIEVLQKLIACQQIDVVYTRDGNSYVTKKHLETEIKNECIASGGRTSLTDIAVSLNIDFDHVERTARLIAANDEEFTLSNAELFAKEYVHRLRNELRTLLEENGNQTISALCKHWELSPELLQSLLLEKLELTDFRGIVDGDTIYTTSYLDAQQLVLRAILLALTKITPISVIQKRSGLTQKRFWIAFDNLHALDEIPGSLIGARTSPSCSYKPKMYDHLVESCVLHQYRQNEFIQTSTLKTLGVDAKSSIENILGVSEFKSLVHLNSMYMKKELLDQCIQTVQEDLQKSGIAEVRVSLQSLNLPLDTADEDIIGEKVANTVHDANFSQGFVFKSSILTEALRSIDGHLDAKAHQEVDRLEKEKTKQGGSKAITKVQDDADDWEDNKKGGKGGKKGAKNAKTGNKAPASATGATNSSSSTSYLNEAEVEAWIRETQAVPEEILDVAVEKIVQEATIVLRKKIREIQALQLVASVATSKKSLSAIGAKCRQLYDSFNTFETATTSFADPLGSDLRQYLLKTVGSDLAYAMLSYATGVDNCHQMKEKQRDETIESLPRMIAEPIRALFASVKSGEEDALQKFHDAVYDCSVPSATSLALRKLDKKGRIEVCSKISCDLREQLSSQLDPATTLLLVVLYLLAEAGRPTTASGKFVSQLVGQIKDLCSENVFTLLQSCQKGVVTCIKNKDDEVAKEMLEDDISKLRALVLQ</sequence>
<dbReference type="AlphaFoldDB" id="G0MRF4"/>
<evidence type="ECO:0000256" key="7">
    <source>
        <dbReference type="SAM" id="MobiDB-lite"/>
    </source>
</evidence>
<comment type="similarity">
    <text evidence="2">Belongs to the UFL1 family.</text>
</comment>
<dbReference type="GO" id="GO:0061666">
    <property type="term" value="F:UFM1 ligase activity"/>
    <property type="evidence" value="ECO:0007669"/>
    <property type="project" value="InterPro"/>
</dbReference>
<dbReference type="OMA" id="CILHASG"/>
<dbReference type="eggNOG" id="KOG2235">
    <property type="taxonomic scope" value="Eukaryota"/>
</dbReference>
<protein>
    <recommendedName>
        <fullName evidence="3">E3 UFM1-protein ligase 1 homolog</fullName>
    </recommendedName>
    <alternativeName>
        <fullName evidence="6">E3 UFM1-protein transferase 1 homolog</fullName>
    </alternativeName>
</protein>
<dbReference type="InterPro" id="IPR018611">
    <property type="entry name" value="Ufl1"/>
</dbReference>
<evidence type="ECO:0000259" key="9">
    <source>
        <dbReference type="Pfam" id="PF23659"/>
    </source>
</evidence>
<comment type="function">
    <text evidence="1">E3 UFM1-protein ligase that mediates ufmylation of target proteins.</text>
</comment>
<dbReference type="Pfam" id="PF25041">
    <property type="entry name" value="UFL1_C"/>
    <property type="match status" value="1"/>
</dbReference>
<dbReference type="GO" id="GO:0032434">
    <property type="term" value="P:regulation of proteasomal ubiquitin-dependent protein catabolic process"/>
    <property type="evidence" value="ECO:0007669"/>
    <property type="project" value="TreeGrafter"/>
</dbReference>
<evidence type="ECO:0000256" key="5">
    <source>
        <dbReference type="ARBA" id="ARBA00022786"/>
    </source>
</evidence>
<evidence type="ECO:0000259" key="10">
    <source>
        <dbReference type="Pfam" id="PF25041"/>
    </source>
</evidence>
<feature type="domain" description="E3 UFM1-protein ligase 1-like N-terminal" evidence="8">
    <location>
        <begin position="6"/>
        <end position="280"/>
    </location>
</feature>
<feature type="compositionally biased region" description="Basic residues" evidence="7">
    <location>
        <begin position="419"/>
        <end position="428"/>
    </location>
</feature>
<feature type="compositionally biased region" description="Basic and acidic residues" evidence="7">
    <location>
        <begin position="386"/>
        <end position="396"/>
    </location>
</feature>
<dbReference type="HOGENOM" id="CLU_422267_0_0_1"/>
<evidence type="ECO:0000256" key="1">
    <source>
        <dbReference type="ARBA" id="ARBA00003950"/>
    </source>
</evidence>